<dbReference type="PANTHER" id="PTHR13213:SF2">
    <property type="entry name" value="MYB-BINDING PROTEIN 1A"/>
    <property type="match status" value="1"/>
</dbReference>
<gene>
    <name evidence="5" type="ORF">BD311DRAFT_865017</name>
</gene>
<organism evidence="5">
    <name type="scientific">Dichomitus squalens</name>
    <dbReference type="NCBI Taxonomy" id="114155"/>
    <lineage>
        <taxon>Eukaryota</taxon>
        <taxon>Fungi</taxon>
        <taxon>Dikarya</taxon>
        <taxon>Basidiomycota</taxon>
        <taxon>Agaricomycotina</taxon>
        <taxon>Agaricomycetes</taxon>
        <taxon>Polyporales</taxon>
        <taxon>Polyporaceae</taxon>
        <taxon>Dichomitus</taxon>
    </lineage>
</organism>
<dbReference type="Pfam" id="PF04931">
    <property type="entry name" value="DNA_pol_phi"/>
    <property type="match status" value="1"/>
</dbReference>
<accession>A0A4Q9MN41</accession>
<proteinExistence type="inferred from homology"/>
<feature type="region of interest" description="Disordered" evidence="4">
    <location>
        <begin position="787"/>
        <end position="833"/>
    </location>
</feature>
<dbReference type="EMBL" id="ML143416">
    <property type="protein sequence ID" value="TBU29039.1"/>
    <property type="molecule type" value="Genomic_DNA"/>
</dbReference>
<dbReference type="GO" id="GO:0005730">
    <property type="term" value="C:nucleolus"/>
    <property type="evidence" value="ECO:0007669"/>
    <property type="project" value="InterPro"/>
</dbReference>
<dbReference type="OrthoDB" id="342531at2759"/>
<dbReference type="AlphaFoldDB" id="A0A4Q9MN41"/>
<reference evidence="5" key="1">
    <citation type="submission" date="2019-01" db="EMBL/GenBank/DDBJ databases">
        <title>Draft genome sequences of three monokaryotic isolates of the white-rot basidiomycete fungus Dichomitus squalens.</title>
        <authorList>
            <consortium name="DOE Joint Genome Institute"/>
            <person name="Lopez S.C."/>
            <person name="Andreopoulos B."/>
            <person name="Pangilinan J."/>
            <person name="Lipzen A."/>
            <person name="Riley R."/>
            <person name="Ahrendt S."/>
            <person name="Ng V."/>
            <person name="Barry K."/>
            <person name="Daum C."/>
            <person name="Grigoriev I.V."/>
            <person name="Hilden K.S."/>
            <person name="Makela M.R."/>
            <person name="de Vries R.P."/>
        </authorList>
    </citation>
    <scope>NUCLEOTIDE SEQUENCE [LARGE SCALE GENOMIC DNA]</scope>
    <source>
        <strain evidence="5">OM18370.1</strain>
    </source>
</reference>
<dbReference type="InterPro" id="IPR007015">
    <property type="entry name" value="DNA_pol_V/MYBBP1A"/>
</dbReference>
<feature type="compositionally biased region" description="Acidic residues" evidence="4">
    <location>
        <begin position="792"/>
        <end position="810"/>
    </location>
</feature>
<feature type="compositionally biased region" description="Basic and acidic residues" evidence="4">
    <location>
        <begin position="1205"/>
        <end position="1218"/>
    </location>
</feature>
<feature type="region of interest" description="Disordered" evidence="4">
    <location>
        <begin position="711"/>
        <end position="736"/>
    </location>
</feature>
<evidence type="ECO:0000256" key="4">
    <source>
        <dbReference type="SAM" id="MobiDB-lite"/>
    </source>
</evidence>
<dbReference type="SUPFAM" id="SSF48371">
    <property type="entry name" value="ARM repeat"/>
    <property type="match status" value="1"/>
</dbReference>
<sequence>MSTTLDLFWHLPSASKKERIDASVKLISALEHFQSTFVPRDSPESSEDEDEARDTKKSDGLDALNAQDVSYSLRRLIRGLASPRESSRLGFAVALTELLSRIDTVTCSQIVQLVLDSSKTQGSMTGQEERDVLFARLFGLTSVIRSGLLLRDTTLPSSSTVASDLASFKEVLVQLLALGEKKSWLRESAWWSIGLAVDALSASEVSWKNDAVDATIAAIYSEHKIWTPEKLALTLKLQSYHPSRDWKRVLSPTFKNPDLLSTGNLAAVARILKESDADEDKESDLPKSGSWKPQLHFVWDTLLDQVLPQPPNAKGTVERSPKGSFPEFFRIVVDESLFASTSSPERKYWGFQVFQKALPRVSADDMPMLFTKNFMRSWINHLSNSDRYLHKAARQVATDLQNVVKGNPTIGFSLILQLTGVHGSRQFDRLTKTKTVESILTSMDEAGIQSYIDYLLKQVHDEPSASAEYVQQNSVLPSRPKAEALIIGIFPSIWQPPWPHSAETDIQAVNTRRAWVIDQLAALVRNGAIPKSDAWIQTILDWLAVHGLFIIAKKSEKSAISALRSVPSPAFSEELRGNCRERLLACLADLTVQTTLIKEDTKSSKVAAVASDGRFWVSRVLSTIAELEKDVKHVKPLSEVDEEEAEQRQKAREVLARLKDAPEDRREAARGVELLLSATLLHAYGAEVDDVDTEVLENCIDGASRMFPVEAKKGKKGRKSAAAAGEDKGKEKEQPEPVDVLVDTVIGFLEKGTAYVRAVANQVFALLAGSVQASTIDLILTQLERRDPDQLMADEDANMDDEEDDDDDEEARSSSSSSPEEEEEDEENVDEEADMELRRKIEEALRVNGISAASEDSESESEEELMDDDQMLAIDEQIAAAFKARAAEKRQGKGKYPRHVDAQREATHFKNRVLDLIDIFVKKQPTSPLIVRLIFPLVELVVSTGPDEKQLSDKATGILRNRIGKSKEVPHGVSKEDATKTLEELHNLARKASTPDVLATLNQCSLYLSKVLLHADDIEPVLTAYRESLHDFVARKASKLSTAFFDDFVRRHPQAAWKMRDDLVKASGDALNGYRQAQVFRLVQTLVNQLQALGDTKSEVLAFMPSLRKGILDTVSKACSDESTSLQPAHVKDILKLALGAVRQTKRFTQSSDELSTIWRPSKWTELSNTLASNDHFKASVGLQAMCKQLVQLLQESGTAVSKAKAADKDKTNSKEKVAVVSKRKAADRDGDEDEGVADGGKKARHKKARKAKSS</sequence>
<feature type="region of interest" description="Disordered" evidence="4">
    <location>
        <begin position="38"/>
        <end position="59"/>
    </location>
</feature>
<dbReference type="PANTHER" id="PTHR13213">
    <property type="entry name" value="MYB-BINDING PROTEIN 1A FAMILY MEMBER"/>
    <property type="match status" value="1"/>
</dbReference>
<comment type="similarity">
    <text evidence="2">Belongs to the MYBBP1A family.</text>
</comment>
<keyword evidence="3" id="KW-0539">Nucleus</keyword>
<name>A0A4Q9MN41_9APHY</name>
<dbReference type="GO" id="GO:0000182">
    <property type="term" value="F:rDNA binding"/>
    <property type="evidence" value="ECO:0007669"/>
    <property type="project" value="TreeGrafter"/>
</dbReference>
<feature type="compositionally biased region" description="Basic and acidic residues" evidence="4">
    <location>
        <begin position="725"/>
        <end position="735"/>
    </location>
</feature>
<dbReference type="GO" id="GO:0006355">
    <property type="term" value="P:regulation of DNA-templated transcription"/>
    <property type="evidence" value="ECO:0007669"/>
    <property type="project" value="InterPro"/>
</dbReference>
<evidence type="ECO:0000313" key="5">
    <source>
        <dbReference type="EMBL" id="TBU29039.1"/>
    </source>
</evidence>
<evidence type="ECO:0000256" key="1">
    <source>
        <dbReference type="ARBA" id="ARBA00004123"/>
    </source>
</evidence>
<feature type="region of interest" description="Disordered" evidence="4">
    <location>
        <begin position="1203"/>
        <end position="1255"/>
    </location>
</feature>
<feature type="compositionally biased region" description="Basic residues" evidence="4">
    <location>
        <begin position="1243"/>
        <end position="1255"/>
    </location>
</feature>
<dbReference type="Proteomes" id="UP000292957">
    <property type="component" value="Unassembled WGS sequence"/>
</dbReference>
<evidence type="ECO:0000256" key="2">
    <source>
        <dbReference type="ARBA" id="ARBA00006809"/>
    </source>
</evidence>
<evidence type="ECO:0000256" key="3">
    <source>
        <dbReference type="ARBA" id="ARBA00023242"/>
    </source>
</evidence>
<comment type="subcellular location">
    <subcellularLocation>
        <location evidence="1">Nucleus</location>
    </subcellularLocation>
</comment>
<dbReference type="InterPro" id="IPR016024">
    <property type="entry name" value="ARM-type_fold"/>
</dbReference>
<protein>
    <submittedName>
        <fullName evidence="5">DNA polymerase phi-domain-containing protein</fullName>
    </submittedName>
</protein>
<feature type="compositionally biased region" description="Acidic residues" evidence="4">
    <location>
        <begin position="819"/>
        <end position="833"/>
    </location>
</feature>